<name>A0A1S8S473_CLOBE</name>
<dbReference type="Proteomes" id="UP000190973">
    <property type="component" value="Unassembled WGS sequence"/>
</dbReference>
<dbReference type="InterPro" id="IPR019494">
    <property type="entry name" value="FIST_C"/>
</dbReference>
<reference evidence="3 4" key="1">
    <citation type="submission" date="2016-05" db="EMBL/GenBank/DDBJ databases">
        <title>Microbial solvent formation.</title>
        <authorList>
            <person name="Poehlein A."/>
            <person name="Montoya Solano J.D."/>
            <person name="Flitsch S."/>
            <person name="Krabben P."/>
            <person name="Duerre P."/>
            <person name="Daniel R."/>
        </authorList>
    </citation>
    <scope>NUCLEOTIDE SEQUENCE [LARGE SCALE GENOMIC DNA]</scope>
    <source>
        <strain evidence="3 4">DSM 53</strain>
    </source>
</reference>
<sequence>MIDLIFSNVQEASKFTNNNTNKGFVLFSNVENVVELSKLVSENVILCSTSGEYGRNGYEDGIISGFQYELCDGEVVEIIYPPIKSINNLKRAYEKIRNNENAFALLLCDGLAGMEESIIGTLYFADDNFKVIGGSAGDNLKFKETFIFIGEKRVNSAVIFFNIKRRTSIIKENIYTPMGQRLLVTEADPISRTIKTFNKVPASTEYARVLNIKESDLPNYFINNPLGKIYEDEIFISSPMKVNADKSITFYSQVMSSTFVEVLKPVDPISQIKDTVRKVGFKPSFILSIHCILRSLKFQQDNIWKAIDKEILSFCPSITGFVSYGEQFYKKHVNQTMVILAVE</sequence>
<evidence type="ECO:0000259" key="2">
    <source>
        <dbReference type="SMART" id="SM01204"/>
    </source>
</evidence>
<dbReference type="PANTHER" id="PTHR40252:SF2">
    <property type="entry name" value="BLR0328 PROTEIN"/>
    <property type="match status" value="1"/>
</dbReference>
<evidence type="ECO:0000313" key="4">
    <source>
        <dbReference type="Proteomes" id="UP000190973"/>
    </source>
</evidence>
<proteinExistence type="predicted"/>
<dbReference type="PANTHER" id="PTHR40252">
    <property type="entry name" value="BLR0328 PROTEIN"/>
    <property type="match status" value="1"/>
</dbReference>
<dbReference type="SMART" id="SM01204">
    <property type="entry name" value="FIST_C"/>
    <property type="match status" value="1"/>
</dbReference>
<feature type="domain" description="FIST" evidence="1">
    <location>
        <begin position="19"/>
        <end position="201"/>
    </location>
</feature>
<dbReference type="Pfam" id="PF10442">
    <property type="entry name" value="FIST_C"/>
    <property type="match status" value="1"/>
</dbReference>
<dbReference type="AlphaFoldDB" id="A0A1S8S473"/>
<feature type="domain" description="FIST C-domain" evidence="2">
    <location>
        <begin position="202"/>
        <end position="330"/>
    </location>
</feature>
<comment type="caution">
    <text evidence="3">The sequence shown here is derived from an EMBL/GenBank/DDBJ whole genome shotgun (WGS) entry which is preliminary data.</text>
</comment>
<dbReference type="SMART" id="SM00897">
    <property type="entry name" value="FIST"/>
    <property type="match status" value="1"/>
</dbReference>
<evidence type="ECO:0000259" key="1">
    <source>
        <dbReference type="SMART" id="SM00897"/>
    </source>
</evidence>
<dbReference type="EMBL" id="LZZI01000057">
    <property type="protein sequence ID" value="OOM60105.1"/>
    <property type="molecule type" value="Genomic_DNA"/>
</dbReference>
<dbReference type="InterPro" id="IPR013702">
    <property type="entry name" value="FIST_domain_N"/>
</dbReference>
<organism evidence="3 4">
    <name type="scientific">Clostridium beijerinckii</name>
    <name type="common">Clostridium MP</name>
    <dbReference type="NCBI Taxonomy" id="1520"/>
    <lineage>
        <taxon>Bacteria</taxon>
        <taxon>Bacillati</taxon>
        <taxon>Bacillota</taxon>
        <taxon>Clostridia</taxon>
        <taxon>Eubacteriales</taxon>
        <taxon>Clostridiaceae</taxon>
        <taxon>Clostridium</taxon>
    </lineage>
</organism>
<gene>
    <name evidence="3" type="ORF">CLBCK_30660</name>
</gene>
<evidence type="ECO:0000313" key="3">
    <source>
        <dbReference type="EMBL" id="OOM60105.1"/>
    </source>
</evidence>
<dbReference type="Pfam" id="PF08495">
    <property type="entry name" value="FIST"/>
    <property type="match status" value="1"/>
</dbReference>
<dbReference type="RefSeq" id="WP_077839507.1">
    <property type="nucleotide sequence ID" value="NZ_JABTAE010000001.1"/>
</dbReference>
<accession>A0A1S8S473</accession>
<protein>
    <submittedName>
        <fullName evidence="3">FIST N domain protein</fullName>
    </submittedName>
</protein>